<dbReference type="InParanoid" id="A0A4S2MRW5"/>
<dbReference type="SUPFAM" id="SSF82199">
    <property type="entry name" value="SET domain"/>
    <property type="match status" value="1"/>
</dbReference>
<dbReference type="Proteomes" id="UP000298138">
    <property type="component" value="Unassembled WGS sequence"/>
</dbReference>
<dbReference type="GO" id="GO:0032259">
    <property type="term" value="P:methylation"/>
    <property type="evidence" value="ECO:0007669"/>
    <property type="project" value="UniProtKB-KW"/>
</dbReference>
<evidence type="ECO:0000256" key="8">
    <source>
        <dbReference type="SAM" id="MobiDB-lite"/>
    </source>
</evidence>
<accession>A0A4S2MRW5</accession>
<dbReference type="Pfam" id="PF17907">
    <property type="entry name" value="AWS"/>
    <property type="match status" value="1"/>
</dbReference>
<evidence type="ECO:0000259" key="9">
    <source>
        <dbReference type="PROSITE" id="PS50280"/>
    </source>
</evidence>
<evidence type="ECO:0000259" key="10">
    <source>
        <dbReference type="PROSITE" id="PS50868"/>
    </source>
</evidence>
<feature type="compositionally biased region" description="Low complexity" evidence="8">
    <location>
        <begin position="27"/>
        <end position="56"/>
    </location>
</feature>
<evidence type="ECO:0008006" key="14">
    <source>
        <dbReference type="Google" id="ProtNLM"/>
    </source>
</evidence>
<dbReference type="PANTHER" id="PTHR22884">
    <property type="entry name" value="SET DOMAIN PROTEINS"/>
    <property type="match status" value="1"/>
</dbReference>
<feature type="compositionally biased region" description="Basic and acidic residues" evidence="8">
    <location>
        <begin position="146"/>
        <end position="156"/>
    </location>
</feature>
<feature type="domain" description="SET" evidence="9">
    <location>
        <begin position="396"/>
        <end position="503"/>
    </location>
</feature>
<gene>
    <name evidence="12" type="ORF">EX30DRAFT_351354</name>
</gene>
<keyword evidence="5" id="KW-0808">Transferase</keyword>
<feature type="compositionally biased region" description="Pro residues" evidence="8">
    <location>
        <begin position="643"/>
        <end position="653"/>
    </location>
</feature>
<keyword evidence="6" id="KW-0949">S-adenosyl-L-methionine</keyword>
<evidence type="ECO:0000313" key="12">
    <source>
        <dbReference type="EMBL" id="TGZ77997.1"/>
    </source>
</evidence>
<feature type="region of interest" description="Disordered" evidence="8">
    <location>
        <begin position="523"/>
        <end position="657"/>
    </location>
</feature>
<evidence type="ECO:0000256" key="3">
    <source>
        <dbReference type="ARBA" id="ARBA00022454"/>
    </source>
</evidence>
<evidence type="ECO:0000256" key="6">
    <source>
        <dbReference type="ARBA" id="ARBA00022691"/>
    </source>
</evidence>
<keyword evidence="3" id="KW-0158">Chromosome</keyword>
<feature type="compositionally biased region" description="Pro residues" evidence="8">
    <location>
        <begin position="607"/>
        <end position="620"/>
    </location>
</feature>
<dbReference type="InterPro" id="IPR003616">
    <property type="entry name" value="Post-SET_dom"/>
</dbReference>
<feature type="compositionally biased region" description="Polar residues" evidence="8">
    <location>
        <begin position="561"/>
        <end position="579"/>
    </location>
</feature>
<feature type="region of interest" description="Disordered" evidence="8">
    <location>
        <begin position="1"/>
        <end position="237"/>
    </location>
</feature>
<dbReference type="EMBL" id="ML220146">
    <property type="protein sequence ID" value="TGZ77997.1"/>
    <property type="molecule type" value="Genomic_DNA"/>
</dbReference>
<keyword evidence="7" id="KW-0539">Nucleus</keyword>
<keyword evidence="4" id="KW-0489">Methyltransferase</keyword>
<dbReference type="GO" id="GO:0042054">
    <property type="term" value="F:histone methyltransferase activity"/>
    <property type="evidence" value="ECO:0007669"/>
    <property type="project" value="InterPro"/>
</dbReference>
<evidence type="ECO:0000256" key="2">
    <source>
        <dbReference type="ARBA" id="ARBA00004286"/>
    </source>
</evidence>
<dbReference type="Pfam" id="PF00856">
    <property type="entry name" value="SET"/>
    <property type="match status" value="1"/>
</dbReference>
<evidence type="ECO:0000256" key="7">
    <source>
        <dbReference type="ARBA" id="ARBA00023242"/>
    </source>
</evidence>
<dbReference type="InterPro" id="IPR001214">
    <property type="entry name" value="SET_dom"/>
</dbReference>
<evidence type="ECO:0000256" key="5">
    <source>
        <dbReference type="ARBA" id="ARBA00022679"/>
    </source>
</evidence>
<dbReference type="InterPro" id="IPR046341">
    <property type="entry name" value="SET_dom_sf"/>
</dbReference>
<feature type="compositionally biased region" description="Basic and acidic residues" evidence="8">
    <location>
        <begin position="62"/>
        <end position="74"/>
    </location>
</feature>
<dbReference type="SMART" id="SM00508">
    <property type="entry name" value="PostSET"/>
    <property type="match status" value="1"/>
</dbReference>
<feature type="domain" description="Post-SET" evidence="10">
    <location>
        <begin position="511"/>
        <end position="527"/>
    </location>
</feature>
<dbReference type="PROSITE" id="PS50868">
    <property type="entry name" value="POST_SET"/>
    <property type="match status" value="1"/>
</dbReference>
<reference evidence="12 13" key="1">
    <citation type="submission" date="2019-04" db="EMBL/GenBank/DDBJ databases">
        <title>Comparative genomics and transcriptomics to analyze fruiting body development in filamentous ascomycetes.</title>
        <authorList>
            <consortium name="DOE Joint Genome Institute"/>
            <person name="Lutkenhaus R."/>
            <person name="Traeger S."/>
            <person name="Breuer J."/>
            <person name="Kuo A."/>
            <person name="Lipzen A."/>
            <person name="Pangilinan J."/>
            <person name="Dilworth D."/>
            <person name="Sandor L."/>
            <person name="Poggeler S."/>
            <person name="Barry K."/>
            <person name="Grigoriev I.V."/>
            <person name="Nowrousian M."/>
        </authorList>
    </citation>
    <scope>NUCLEOTIDE SEQUENCE [LARGE SCALE GENOMIC DNA]</scope>
    <source>
        <strain evidence="12 13">CBS 389.68</strain>
    </source>
</reference>
<dbReference type="GO" id="GO:0005634">
    <property type="term" value="C:nucleus"/>
    <property type="evidence" value="ECO:0007669"/>
    <property type="project" value="UniProtKB-SubCell"/>
</dbReference>
<dbReference type="Gene3D" id="2.170.270.10">
    <property type="entry name" value="SET domain"/>
    <property type="match status" value="1"/>
</dbReference>
<dbReference type="SMART" id="SM00317">
    <property type="entry name" value="SET"/>
    <property type="match status" value="1"/>
</dbReference>
<name>A0A4S2MRW5_9PEZI</name>
<dbReference type="OrthoDB" id="422362at2759"/>
<feature type="compositionally biased region" description="Basic and acidic residues" evidence="8">
    <location>
        <begin position="523"/>
        <end position="538"/>
    </location>
</feature>
<dbReference type="STRING" id="341454.A0A4S2MRW5"/>
<feature type="domain" description="AWS" evidence="11">
    <location>
        <begin position="341"/>
        <end position="385"/>
    </location>
</feature>
<dbReference type="GO" id="GO:0005694">
    <property type="term" value="C:chromosome"/>
    <property type="evidence" value="ECO:0007669"/>
    <property type="project" value="UniProtKB-SubCell"/>
</dbReference>
<comment type="subcellular location">
    <subcellularLocation>
        <location evidence="2">Chromosome</location>
    </subcellularLocation>
    <subcellularLocation>
        <location evidence="1">Nucleus</location>
    </subcellularLocation>
</comment>
<feature type="compositionally biased region" description="Basic residues" evidence="8">
    <location>
        <begin position="544"/>
        <end position="558"/>
    </location>
</feature>
<evidence type="ECO:0000256" key="4">
    <source>
        <dbReference type="ARBA" id="ARBA00022603"/>
    </source>
</evidence>
<sequence>MEPWRAKHLSSTSFADYDPLTIDPEPSSSDASSTTTATVDTSASLSDTPTTTQTTPEIEDDLPFHKDTAKAAREDEAEYEAQPALTRRRSTRLRASGIHGASGIASPPQSLPEFSATPKSHTRSGKSPASSTGADNSAPEPSTPDVKPKDEDDDKKTRRQSSRTSALAAALKIHATPLDLRRTQKRDHDGMTDGSRSAGPKLPSAPPKKARLEDKSTPTAKSTPAASEEPVEDDEPMVRRRMRKKWIKEGLYVGQELDADLNLRPASVKKKGRGKKKERPPIMPLPMFVGERIINEQRDFKLPHFVFAPCPVKVGNIPGWRKLNHNQFIGDASKYWRKENAANIKCVCEDVCEEHCLNRCTWMECDNNNCNVGRHCKNRAFADLRERVKLGTKFAEGVEVFQTGDRGLGLRAMRSFEPKQIIVEYTGEIITQEESEHRLNKVYVDKKNMILDATRGSVARFVNHSCEPNCRMEKWLVQGVPRMALFAGDKGIEAGDELTYDYNFNWFKGVTQQSCKCGSEKCRGTLGKRSDAPVKKPEPTPVSKGKKKKGNGKGKWAKKMMTTTPVTKSVLSRTTTNATKVPPKAKPANLPKSVIVQPKPKRKPPMQRRPPTPSPAPSPVPSVSDSEEDEDISSPDRQLLEIPPAPTPAPPLKTRPRITRTYKVNKTIAQAEISKPVTSSELLQAARDAALADVLGGVSAGSASATSLASKPAKRTTRRLTIPGIPVLA</sequence>
<feature type="compositionally biased region" description="Basic and acidic residues" evidence="8">
    <location>
        <begin position="179"/>
        <end position="191"/>
    </location>
</feature>
<feature type="compositionally biased region" description="Polar residues" evidence="8">
    <location>
        <begin position="125"/>
        <end position="135"/>
    </location>
</feature>
<organism evidence="12 13">
    <name type="scientific">Ascodesmis nigricans</name>
    <dbReference type="NCBI Taxonomy" id="341454"/>
    <lineage>
        <taxon>Eukaryota</taxon>
        <taxon>Fungi</taxon>
        <taxon>Dikarya</taxon>
        <taxon>Ascomycota</taxon>
        <taxon>Pezizomycotina</taxon>
        <taxon>Pezizomycetes</taxon>
        <taxon>Pezizales</taxon>
        <taxon>Ascodesmidaceae</taxon>
        <taxon>Ascodesmis</taxon>
    </lineage>
</organism>
<dbReference type="InterPro" id="IPR050777">
    <property type="entry name" value="SET2_Histone-Lys_MeTrsfase"/>
</dbReference>
<dbReference type="PROSITE" id="PS50280">
    <property type="entry name" value="SET"/>
    <property type="match status" value="1"/>
</dbReference>
<dbReference type="PROSITE" id="PS51215">
    <property type="entry name" value="AWS"/>
    <property type="match status" value="1"/>
</dbReference>
<evidence type="ECO:0000259" key="11">
    <source>
        <dbReference type="PROSITE" id="PS51215"/>
    </source>
</evidence>
<evidence type="ECO:0000313" key="13">
    <source>
        <dbReference type="Proteomes" id="UP000298138"/>
    </source>
</evidence>
<keyword evidence="13" id="KW-1185">Reference proteome</keyword>
<dbReference type="InterPro" id="IPR006560">
    <property type="entry name" value="AWS_dom"/>
</dbReference>
<evidence type="ECO:0000256" key="1">
    <source>
        <dbReference type="ARBA" id="ARBA00004123"/>
    </source>
</evidence>
<protein>
    <recommendedName>
        <fullName evidence="14">SET domain-containing protein</fullName>
    </recommendedName>
</protein>
<dbReference type="AlphaFoldDB" id="A0A4S2MRW5"/>
<proteinExistence type="predicted"/>